<keyword evidence="2" id="KW-1185">Reference proteome</keyword>
<evidence type="ECO:0000313" key="1">
    <source>
        <dbReference type="EMBL" id="TWH78755.1"/>
    </source>
</evidence>
<evidence type="ECO:0000313" key="2">
    <source>
        <dbReference type="Proteomes" id="UP000315343"/>
    </source>
</evidence>
<dbReference type="RefSeq" id="WP_145084852.1">
    <property type="nucleotide sequence ID" value="NZ_DAMBUX010000002.1"/>
</dbReference>
<name>A0A562J710_9FIRM</name>
<organism evidence="1 2">
    <name type="scientific">Sedimentibacter saalensis</name>
    <dbReference type="NCBI Taxonomy" id="130788"/>
    <lineage>
        <taxon>Bacteria</taxon>
        <taxon>Bacillati</taxon>
        <taxon>Bacillota</taxon>
        <taxon>Tissierellia</taxon>
        <taxon>Sedimentibacter</taxon>
    </lineage>
</organism>
<dbReference type="EMBL" id="VLKH01000008">
    <property type="protein sequence ID" value="TWH78755.1"/>
    <property type="molecule type" value="Genomic_DNA"/>
</dbReference>
<accession>A0A562J710</accession>
<dbReference type="Proteomes" id="UP000315343">
    <property type="component" value="Unassembled WGS sequence"/>
</dbReference>
<gene>
    <name evidence="1" type="ORF">LY60_02784</name>
</gene>
<proteinExistence type="predicted"/>
<sequence>MKIQNINNYMGYNKSTKSTKSEEIVKVKNYDVIDIKKTSVNKDGKIENVKKNVASQIEAETQAEKIQKIKESIDNKTYKIDVDEIIKKLLK</sequence>
<protein>
    <submittedName>
        <fullName evidence="1">FlgM family anti-sigma-28 factor</fullName>
    </submittedName>
</protein>
<dbReference type="AlphaFoldDB" id="A0A562J710"/>
<reference evidence="1 2" key="1">
    <citation type="submission" date="2019-07" db="EMBL/GenBank/DDBJ databases">
        <title>Genomic Encyclopedia of Type Strains, Phase I: the one thousand microbial genomes (KMG-I) project.</title>
        <authorList>
            <person name="Kyrpides N."/>
        </authorList>
    </citation>
    <scope>NUCLEOTIDE SEQUENCE [LARGE SCALE GENOMIC DNA]</scope>
    <source>
        <strain evidence="1 2">DSM 13558</strain>
    </source>
</reference>
<comment type="caution">
    <text evidence="1">The sequence shown here is derived from an EMBL/GenBank/DDBJ whole genome shotgun (WGS) entry which is preliminary data.</text>
</comment>